<keyword evidence="5" id="KW-1185">Reference proteome</keyword>
<proteinExistence type="inferred from homology"/>
<reference evidence="4 5" key="1">
    <citation type="submission" date="2015-11" db="EMBL/GenBank/DDBJ databases">
        <title>Draft genome sequences of new species of the genus Lactobacillus isolated from orchardgrass silage.</title>
        <authorList>
            <person name="Tohno M."/>
            <person name="Tanizawa Y."/>
            <person name="Arita M."/>
        </authorList>
    </citation>
    <scope>NUCLEOTIDE SEQUENCE [LARGE SCALE GENOMIC DNA]</scope>
    <source>
        <strain evidence="4 5">IWT30</strain>
    </source>
</reference>
<accession>A0A1Z5IAQ8</accession>
<dbReference type="PANTHER" id="PTHR42748">
    <property type="entry name" value="NITROGEN METABOLITE REPRESSION PROTEIN NMRA FAMILY MEMBER"/>
    <property type="match status" value="1"/>
</dbReference>
<comment type="caution">
    <text evidence="4">The sequence shown here is derived from an EMBL/GenBank/DDBJ whole genome shotgun (WGS) entry which is preliminary data.</text>
</comment>
<dbReference type="PANTHER" id="PTHR42748:SF7">
    <property type="entry name" value="NMRA LIKE REDOX SENSOR 1-RELATED"/>
    <property type="match status" value="1"/>
</dbReference>
<dbReference type="RefSeq" id="WP_089108519.1">
    <property type="nucleotide sequence ID" value="NZ_BCMF01000003.1"/>
</dbReference>
<comment type="similarity">
    <text evidence="1">Belongs to the NmrA-type oxidoreductase family.</text>
</comment>
<evidence type="ECO:0000256" key="2">
    <source>
        <dbReference type="ARBA" id="ARBA00022857"/>
    </source>
</evidence>
<name>A0A1Z5IAQ8_9LACO</name>
<dbReference type="AlphaFoldDB" id="A0A1Z5IAQ8"/>
<evidence type="ECO:0000313" key="4">
    <source>
        <dbReference type="EMBL" id="GAW98707.1"/>
    </source>
</evidence>
<dbReference type="InterPro" id="IPR036291">
    <property type="entry name" value="NAD(P)-bd_dom_sf"/>
</dbReference>
<sequence length="283" mass="32239">MILVTSACGHSGSAMVKGLVDAGYDVIASDINPKVKDLPGIKKAMVGDLTNVDFQKELIDSCDQIVYVPPLFNAQEEYIGKAMIDLAVKAHLKQFVFVSVIHPILTTLLQHVDKRNIEEHLLYTAMNEDLPYTILQPTHYMHNFTPKEIMKNGEYKMFFDLDKKSVAWVDEADVAEVCAKVVGDPQKYNKADLELVGTERLTLNECMDIFNEVTGKDYKAIYQPIDEWLDDLGAKDLYFREGFRHLANTYNNWGLDGNTSVLEWQLGRKPTTMHEYIKRELNL</sequence>
<dbReference type="Gene3D" id="3.40.50.720">
    <property type="entry name" value="NAD(P)-binding Rossmann-like Domain"/>
    <property type="match status" value="1"/>
</dbReference>
<keyword evidence="2" id="KW-0521">NADP</keyword>
<dbReference type="InterPro" id="IPR008030">
    <property type="entry name" value="NmrA-like"/>
</dbReference>
<dbReference type="Proteomes" id="UP000198374">
    <property type="component" value="Unassembled WGS sequence"/>
</dbReference>
<evidence type="ECO:0000313" key="5">
    <source>
        <dbReference type="Proteomes" id="UP000198374"/>
    </source>
</evidence>
<protein>
    <submittedName>
        <fullName evidence="4">NmrA family transcriptional regulator</fullName>
    </submittedName>
</protein>
<dbReference type="SUPFAM" id="SSF51735">
    <property type="entry name" value="NAD(P)-binding Rossmann-fold domains"/>
    <property type="match status" value="1"/>
</dbReference>
<dbReference type="Pfam" id="PF05368">
    <property type="entry name" value="NmrA"/>
    <property type="match status" value="1"/>
</dbReference>
<dbReference type="InterPro" id="IPR051164">
    <property type="entry name" value="NmrA-like_oxidored"/>
</dbReference>
<evidence type="ECO:0000256" key="1">
    <source>
        <dbReference type="ARBA" id="ARBA00006328"/>
    </source>
</evidence>
<dbReference type="EMBL" id="BCMF01000003">
    <property type="protein sequence ID" value="GAW98707.1"/>
    <property type="molecule type" value="Genomic_DNA"/>
</dbReference>
<dbReference type="OrthoDB" id="339107at2"/>
<gene>
    <name evidence="4" type="ORF">IWT30_00666</name>
</gene>
<feature type="domain" description="NmrA-like" evidence="3">
    <location>
        <begin position="2"/>
        <end position="277"/>
    </location>
</feature>
<evidence type="ECO:0000259" key="3">
    <source>
        <dbReference type="Pfam" id="PF05368"/>
    </source>
</evidence>
<organism evidence="4 5">
    <name type="scientific">Secundilactobacillus mixtipabuli</name>
    <dbReference type="NCBI Taxonomy" id="1435342"/>
    <lineage>
        <taxon>Bacteria</taxon>
        <taxon>Bacillati</taxon>
        <taxon>Bacillota</taxon>
        <taxon>Bacilli</taxon>
        <taxon>Lactobacillales</taxon>
        <taxon>Lactobacillaceae</taxon>
        <taxon>Secundilactobacillus</taxon>
    </lineage>
</organism>